<keyword evidence="1" id="KW-0472">Membrane</keyword>
<keyword evidence="1" id="KW-1133">Transmembrane helix</keyword>
<proteinExistence type="predicted"/>
<dbReference type="EMBL" id="LGUG01000004">
    <property type="protein sequence ID" value="KON94731.1"/>
    <property type="molecule type" value="Genomic_DNA"/>
</dbReference>
<name>A0A0D1XA33_ANEMI</name>
<reference evidence="2 4" key="1">
    <citation type="submission" date="2015-07" db="EMBL/GenBank/DDBJ databases">
        <title>Fjat-14205 dsm 2895.</title>
        <authorList>
            <person name="Liu B."/>
            <person name="Wang J."/>
            <person name="Zhu Y."/>
            <person name="Liu G."/>
            <person name="Chen Q."/>
            <person name="Chen Z."/>
            <person name="Lan J."/>
            <person name="Che J."/>
            <person name="Ge C."/>
            <person name="Shi H."/>
            <person name="Pan Z."/>
            <person name="Liu X."/>
        </authorList>
    </citation>
    <scope>NUCLEOTIDE SEQUENCE [LARGE SCALE GENOMIC DNA]</scope>
    <source>
        <strain evidence="2 4">DSM 2895</strain>
    </source>
</reference>
<dbReference type="GeneID" id="42304322"/>
<dbReference type="RefSeq" id="WP_043068491.1">
    <property type="nucleotide sequence ID" value="NZ_BJOA01000075.1"/>
</dbReference>
<dbReference type="EMBL" id="FNED01000012">
    <property type="protein sequence ID" value="SDJ12750.1"/>
    <property type="molecule type" value="Genomic_DNA"/>
</dbReference>
<keyword evidence="4" id="KW-1185">Reference proteome</keyword>
<keyword evidence="1" id="KW-0812">Transmembrane</keyword>
<sequence length="68" mass="7750">MNAVQVRKTETKGVMLFFTLLVFCMLTILPKVLHSIMTPEIEKAPEKKHISVIEAKIKNAQAWAKIKN</sequence>
<reference evidence="3 5" key="2">
    <citation type="submission" date="2016-10" db="EMBL/GenBank/DDBJ databases">
        <authorList>
            <person name="de Groot N.N."/>
        </authorList>
    </citation>
    <scope>NUCLEOTIDE SEQUENCE [LARGE SCALE GENOMIC DNA]</scope>
    <source>
        <strain evidence="3 5">DSM 2895</strain>
    </source>
</reference>
<evidence type="ECO:0000313" key="4">
    <source>
        <dbReference type="Proteomes" id="UP000037269"/>
    </source>
</evidence>
<protein>
    <submittedName>
        <fullName evidence="2">Uncharacterized protein</fullName>
    </submittedName>
</protein>
<dbReference type="AlphaFoldDB" id="A0A0D1XA33"/>
<gene>
    <name evidence="2" type="ORF">AF333_03755</name>
    <name evidence="3" type="ORF">SAMN04487909_11279</name>
</gene>
<organism evidence="2 4">
    <name type="scientific">Aneurinibacillus migulanus</name>
    <name type="common">Bacillus migulanus</name>
    <dbReference type="NCBI Taxonomy" id="47500"/>
    <lineage>
        <taxon>Bacteria</taxon>
        <taxon>Bacillati</taxon>
        <taxon>Bacillota</taxon>
        <taxon>Bacilli</taxon>
        <taxon>Bacillales</taxon>
        <taxon>Paenibacillaceae</taxon>
        <taxon>Aneurinibacillus group</taxon>
        <taxon>Aneurinibacillus</taxon>
    </lineage>
</organism>
<dbReference type="Proteomes" id="UP000182836">
    <property type="component" value="Unassembled WGS sequence"/>
</dbReference>
<feature type="transmembrane region" description="Helical" evidence="1">
    <location>
        <begin position="14"/>
        <end position="33"/>
    </location>
</feature>
<evidence type="ECO:0000256" key="1">
    <source>
        <dbReference type="SAM" id="Phobius"/>
    </source>
</evidence>
<evidence type="ECO:0000313" key="2">
    <source>
        <dbReference type="EMBL" id="KON94731.1"/>
    </source>
</evidence>
<evidence type="ECO:0000313" key="5">
    <source>
        <dbReference type="Proteomes" id="UP000182836"/>
    </source>
</evidence>
<accession>A0A0D1XA33</accession>
<evidence type="ECO:0000313" key="3">
    <source>
        <dbReference type="EMBL" id="SDJ12750.1"/>
    </source>
</evidence>
<dbReference type="PATRIC" id="fig|47500.8.peg.4050"/>
<dbReference type="Proteomes" id="UP000037269">
    <property type="component" value="Unassembled WGS sequence"/>
</dbReference>